<evidence type="ECO:0000256" key="1">
    <source>
        <dbReference type="ARBA" id="ARBA00004123"/>
    </source>
</evidence>
<evidence type="ECO:0000313" key="6">
    <source>
        <dbReference type="EMBL" id="SSD61595.1"/>
    </source>
</evidence>
<accession>A0A376BA84</accession>
<feature type="domain" description="Sas10 C-terminal" evidence="5">
    <location>
        <begin position="519"/>
        <end position="592"/>
    </location>
</feature>
<feature type="region of interest" description="Disordered" evidence="4">
    <location>
        <begin position="535"/>
        <end position="560"/>
    </location>
</feature>
<name>A0A376BA84_9ASCO</name>
<feature type="region of interest" description="Disordered" evidence="4">
    <location>
        <begin position="165"/>
        <end position="186"/>
    </location>
</feature>
<evidence type="ECO:0000256" key="4">
    <source>
        <dbReference type="SAM" id="MobiDB-lite"/>
    </source>
</evidence>
<comment type="similarity">
    <text evidence="2">Belongs to the SAS10 family.</text>
</comment>
<keyword evidence="7" id="KW-1185">Reference proteome</keyword>
<dbReference type="PANTHER" id="PTHR13237:SF8">
    <property type="entry name" value="SOMETHING ABOUT SILENCING PROTEIN 10"/>
    <property type="match status" value="1"/>
</dbReference>
<dbReference type="PANTHER" id="PTHR13237">
    <property type="entry name" value="SOMETHING ABOUT SILENCING PROTEIN 10-RELATED"/>
    <property type="match status" value="1"/>
</dbReference>
<sequence>MSSDGETPYGLNEVDEFASKKQKLLLKNSTLGKNQYEDESDLMLLDDEEDVMGISDEESTSAEDDDDENSNIDKAEVYKKVFGRRLDEDYDNDKDIHENYNEDEEWGSTKNEYYGGDEIDDAEDAKEVEKEALRLQKKHLEELNMQDYLDDEIEDEWIKEAKNYDVEQSQQSNKQDQASASSIKNISNMTEDEKKSFLKMSFPEYFPLAKEYTKLTKILGALDQDETQSEVIEMKKLVLNAYLGTVASYFSVFISEVENDEGFTSMKEHPVMESILTLREVWRQVNELPNISTEVFAEQEIDDDEDLEMPEELDEAVFNTLDTETPENKENVINEEENAVAADGDISIDIDVTKSRLPGQLLGKDKNTNEESGNDDDFAESEIFDVDAQEKKARKKTLRFYTSKIDQQSNKKMEKFGGDEDIPYKERLYERQQRLMEEARKRGLQKNAATELNGNTESEDDVETTVLAKNIKEDFGAYYDKINASKKERKANRIKLHKDAVKAAREGKLADLAESVVGDGKRAINYQILKNKGLTPKRKKDNRNSRVKKRKKYEKAQKKLKSVRAVYSGGQGGSYEGEKTGIKKNLTRSIKFKN</sequence>
<reference evidence="7" key="1">
    <citation type="submission" date="2018-06" db="EMBL/GenBank/DDBJ databases">
        <authorList>
            <person name="Guldener U."/>
        </authorList>
    </citation>
    <scope>NUCLEOTIDE SEQUENCE [LARGE SCALE GENOMIC DNA]</scope>
    <source>
        <strain evidence="7">UTAD17</strain>
    </source>
</reference>
<feature type="compositionally biased region" description="Acidic residues" evidence="4">
    <location>
        <begin position="372"/>
        <end position="382"/>
    </location>
</feature>
<dbReference type="Proteomes" id="UP000262825">
    <property type="component" value="Unassembled WGS sequence"/>
</dbReference>
<comment type="subcellular location">
    <subcellularLocation>
        <location evidence="1">Nucleus</location>
    </subcellularLocation>
</comment>
<dbReference type="InterPro" id="IPR018972">
    <property type="entry name" value="Sas10_C_dom"/>
</dbReference>
<protein>
    <submittedName>
        <fullName evidence="6">Related to Something about silencing protein 10</fullName>
    </submittedName>
</protein>
<dbReference type="GO" id="GO:0000462">
    <property type="term" value="P:maturation of SSU-rRNA from tricistronic rRNA transcript (SSU-rRNA, 5.8S rRNA, LSU-rRNA)"/>
    <property type="evidence" value="ECO:0007669"/>
    <property type="project" value="TreeGrafter"/>
</dbReference>
<feature type="compositionally biased region" description="Acidic residues" evidence="4">
    <location>
        <begin position="37"/>
        <end position="70"/>
    </location>
</feature>
<feature type="compositionally biased region" description="Polar residues" evidence="4">
    <location>
        <begin position="166"/>
        <end position="186"/>
    </location>
</feature>
<proteinExistence type="inferred from homology"/>
<evidence type="ECO:0000313" key="7">
    <source>
        <dbReference type="Proteomes" id="UP000262825"/>
    </source>
</evidence>
<evidence type="ECO:0000259" key="5">
    <source>
        <dbReference type="Pfam" id="PF09368"/>
    </source>
</evidence>
<feature type="region of interest" description="Disordered" evidence="4">
    <location>
        <begin position="28"/>
        <end position="74"/>
    </location>
</feature>
<evidence type="ECO:0000256" key="3">
    <source>
        <dbReference type="ARBA" id="ARBA00023242"/>
    </source>
</evidence>
<gene>
    <name evidence="6" type="ORF">SCODWIG_03356</name>
</gene>
<keyword evidence="3" id="KW-0539">Nucleus</keyword>
<dbReference type="GO" id="GO:0032040">
    <property type="term" value="C:small-subunit processome"/>
    <property type="evidence" value="ECO:0007669"/>
    <property type="project" value="TreeGrafter"/>
</dbReference>
<feature type="region of interest" description="Disordered" evidence="4">
    <location>
        <begin position="359"/>
        <end position="382"/>
    </location>
</feature>
<dbReference type="Pfam" id="PF09368">
    <property type="entry name" value="Sas10"/>
    <property type="match status" value="1"/>
</dbReference>
<dbReference type="VEuPathDB" id="FungiDB:SCODWIG_03356"/>
<feature type="region of interest" description="Disordered" evidence="4">
    <location>
        <begin position="91"/>
        <end position="117"/>
    </location>
</feature>
<dbReference type="AlphaFoldDB" id="A0A376BA84"/>
<organism evidence="6 7">
    <name type="scientific">Saccharomycodes ludwigii</name>
    <dbReference type="NCBI Taxonomy" id="36035"/>
    <lineage>
        <taxon>Eukaryota</taxon>
        <taxon>Fungi</taxon>
        <taxon>Dikarya</taxon>
        <taxon>Ascomycota</taxon>
        <taxon>Saccharomycotina</taxon>
        <taxon>Saccharomycetes</taxon>
        <taxon>Saccharomycodales</taxon>
        <taxon>Saccharomycodaceae</taxon>
        <taxon>Saccharomycodes</taxon>
    </lineage>
</organism>
<feature type="compositionally biased region" description="Basic and acidic residues" evidence="4">
    <location>
        <begin position="91"/>
        <end position="100"/>
    </location>
</feature>
<dbReference type="EMBL" id="UFAJ01000779">
    <property type="protein sequence ID" value="SSD61595.1"/>
    <property type="molecule type" value="Genomic_DNA"/>
</dbReference>
<evidence type="ECO:0000256" key="2">
    <source>
        <dbReference type="ARBA" id="ARBA00010979"/>
    </source>
</evidence>